<keyword evidence="3" id="KW-1185">Reference proteome</keyword>
<dbReference type="OrthoDB" id="3266963at2759"/>
<accession>A0A0C9WPA0</accession>
<organism evidence="2 3">
    <name type="scientific">Laccaria amethystina LaAM-08-1</name>
    <dbReference type="NCBI Taxonomy" id="1095629"/>
    <lineage>
        <taxon>Eukaryota</taxon>
        <taxon>Fungi</taxon>
        <taxon>Dikarya</taxon>
        <taxon>Basidiomycota</taxon>
        <taxon>Agaricomycotina</taxon>
        <taxon>Agaricomycetes</taxon>
        <taxon>Agaricomycetidae</taxon>
        <taxon>Agaricales</taxon>
        <taxon>Agaricineae</taxon>
        <taxon>Hydnangiaceae</taxon>
        <taxon>Laccaria</taxon>
    </lineage>
</organism>
<dbReference type="AlphaFoldDB" id="A0A0C9WPA0"/>
<protein>
    <recommendedName>
        <fullName evidence="1">DUF6589 domain-containing protein</fullName>
    </recommendedName>
</protein>
<dbReference type="Proteomes" id="UP000054477">
    <property type="component" value="Unassembled WGS sequence"/>
</dbReference>
<evidence type="ECO:0000259" key="1">
    <source>
        <dbReference type="Pfam" id="PF20231"/>
    </source>
</evidence>
<dbReference type="Pfam" id="PF20231">
    <property type="entry name" value="DUF6589"/>
    <property type="match status" value="1"/>
</dbReference>
<name>A0A0C9WPA0_9AGAR</name>
<feature type="domain" description="DUF6589" evidence="1">
    <location>
        <begin position="268"/>
        <end position="644"/>
    </location>
</feature>
<dbReference type="InterPro" id="IPR046496">
    <property type="entry name" value="DUF6589"/>
</dbReference>
<sequence>MASILNAIYERSLDVTFRTTDMSVKPGTNMFNPDIELHQIQHATPAMTTWAVRHVAMVVQGESEKIVDEKAGLHLRAHEKEGGQAVANRISWEAIQHFSFKKLQETAQKNSPAMSFLLDAYTNKDFLEDEVQGRVAVMAHVALVFGHLNCANLYPICCGIWMFATKAANTNFRVDSCIGLCVTHSTVYEALKEMARQKGIELKKAVELGKCFIVVFDNVQAYMKQRDHRIGRESLMITGLAATAVEMEDYAPEAFDLKDLLNQQVRQERKQLTTELIMQDLDFQHLAKVTKVHFLQCLTNFVPALAVYKKRMADLSKGLEKTQIPPTHKSKITLLATNSADKMHVQGLKQGVLDFLNTQMGITADNLNDKVSFLSGDRKTYVMLLLLKKLLSLESSDYESLRWIYPLLELWHAKWTDLSHVVHAHWGSTDDPSSLASVAKISNCPTPSDLQKVDFFEGSHSVNLALDAHILVCWEVYLKTDNLIKHFETLSLQKQLPSFEDLETVAEVLSRHHATTQAYSCACFPSETQTSFIPEGSPWTGTSSMDVVMGEISTSESVNVSTTEDVSTTNKLLIPPESNDGDLTLANSTLFIRDGIWWREVCIAVAEGDPGRVWEVMKLWIFTFAGSGNPNYSNFLLKLYCSFK</sequence>
<gene>
    <name evidence="2" type="ORF">K443DRAFT_123087</name>
</gene>
<dbReference type="EMBL" id="KN838640">
    <property type="protein sequence ID" value="KIJ99754.1"/>
    <property type="molecule type" value="Genomic_DNA"/>
</dbReference>
<evidence type="ECO:0000313" key="2">
    <source>
        <dbReference type="EMBL" id="KIJ99754.1"/>
    </source>
</evidence>
<dbReference type="HOGENOM" id="CLU_006728_0_0_1"/>
<reference evidence="2 3" key="1">
    <citation type="submission" date="2014-04" db="EMBL/GenBank/DDBJ databases">
        <authorList>
            <consortium name="DOE Joint Genome Institute"/>
            <person name="Kuo A."/>
            <person name="Kohler A."/>
            <person name="Nagy L.G."/>
            <person name="Floudas D."/>
            <person name="Copeland A."/>
            <person name="Barry K.W."/>
            <person name="Cichocki N."/>
            <person name="Veneault-Fourrey C."/>
            <person name="LaButti K."/>
            <person name="Lindquist E.A."/>
            <person name="Lipzen A."/>
            <person name="Lundell T."/>
            <person name="Morin E."/>
            <person name="Murat C."/>
            <person name="Sun H."/>
            <person name="Tunlid A."/>
            <person name="Henrissat B."/>
            <person name="Grigoriev I.V."/>
            <person name="Hibbett D.S."/>
            <person name="Martin F."/>
            <person name="Nordberg H.P."/>
            <person name="Cantor M.N."/>
            <person name="Hua S.X."/>
        </authorList>
    </citation>
    <scope>NUCLEOTIDE SEQUENCE [LARGE SCALE GENOMIC DNA]</scope>
    <source>
        <strain evidence="2 3">LaAM-08-1</strain>
    </source>
</reference>
<reference evidence="3" key="2">
    <citation type="submission" date="2015-01" db="EMBL/GenBank/DDBJ databases">
        <title>Evolutionary Origins and Diversification of the Mycorrhizal Mutualists.</title>
        <authorList>
            <consortium name="DOE Joint Genome Institute"/>
            <consortium name="Mycorrhizal Genomics Consortium"/>
            <person name="Kohler A."/>
            <person name="Kuo A."/>
            <person name="Nagy L.G."/>
            <person name="Floudas D."/>
            <person name="Copeland A."/>
            <person name="Barry K.W."/>
            <person name="Cichocki N."/>
            <person name="Veneault-Fourrey C."/>
            <person name="LaButti K."/>
            <person name="Lindquist E.A."/>
            <person name="Lipzen A."/>
            <person name="Lundell T."/>
            <person name="Morin E."/>
            <person name="Murat C."/>
            <person name="Riley R."/>
            <person name="Ohm R."/>
            <person name="Sun H."/>
            <person name="Tunlid A."/>
            <person name="Henrissat B."/>
            <person name="Grigoriev I.V."/>
            <person name="Hibbett D.S."/>
            <person name="Martin F."/>
        </authorList>
    </citation>
    <scope>NUCLEOTIDE SEQUENCE [LARGE SCALE GENOMIC DNA]</scope>
    <source>
        <strain evidence="3">LaAM-08-1</strain>
    </source>
</reference>
<proteinExistence type="predicted"/>
<evidence type="ECO:0000313" key="3">
    <source>
        <dbReference type="Proteomes" id="UP000054477"/>
    </source>
</evidence>
<dbReference type="STRING" id="1095629.A0A0C9WPA0"/>